<accession>A0A2Z5R322</accession>
<reference evidence="1 2" key="1">
    <citation type="submission" date="2016-10" db="EMBL/GenBank/DDBJ databases">
        <title>Genome sequence of Rothia aeria strain JCM11412.</title>
        <authorList>
            <person name="Nambu T."/>
        </authorList>
    </citation>
    <scope>NUCLEOTIDE SEQUENCE [LARGE SCALE GENOMIC DNA]</scope>
    <source>
        <strain evidence="1 2">JCM 11412</strain>
    </source>
</reference>
<evidence type="ECO:0000313" key="2">
    <source>
        <dbReference type="Proteomes" id="UP000250241"/>
    </source>
</evidence>
<dbReference type="KEGG" id="raj:RA11412_1010"/>
<protein>
    <submittedName>
        <fullName evidence="1">Uncharacterized protein</fullName>
    </submittedName>
</protein>
<dbReference type="EMBL" id="AP017895">
    <property type="protein sequence ID" value="BAV87309.1"/>
    <property type="molecule type" value="Genomic_DNA"/>
</dbReference>
<dbReference type="Proteomes" id="UP000250241">
    <property type="component" value="Chromosome"/>
</dbReference>
<proteinExistence type="predicted"/>
<name>A0A2Z5R322_9MICC</name>
<dbReference type="AlphaFoldDB" id="A0A2Z5R322"/>
<gene>
    <name evidence="1" type="ORF">RA11412_1010</name>
</gene>
<sequence>MLRGRGLLSWLGRVLHTLKGTASSGGVFAGRVSYMPLWRCAKLLLCEL</sequence>
<keyword evidence="2" id="KW-1185">Reference proteome</keyword>
<evidence type="ECO:0000313" key="1">
    <source>
        <dbReference type="EMBL" id="BAV87309.1"/>
    </source>
</evidence>
<organism evidence="1 2">
    <name type="scientific">Rothia aeria</name>
    <dbReference type="NCBI Taxonomy" id="172042"/>
    <lineage>
        <taxon>Bacteria</taxon>
        <taxon>Bacillati</taxon>
        <taxon>Actinomycetota</taxon>
        <taxon>Actinomycetes</taxon>
        <taxon>Micrococcales</taxon>
        <taxon>Micrococcaceae</taxon>
        <taxon>Rothia</taxon>
    </lineage>
</organism>